<reference evidence="1" key="1">
    <citation type="submission" date="2023-06" db="EMBL/GenBank/DDBJ databases">
        <title>Cytophagales bacterium Strain LB-30, isolated from soil.</title>
        <authorList>
            <person name="Liu B."/>
        </authorList>
    </citation>
    <scope>NUCLEOTIDE SEQUENCE</scope>
    <source>
        <strain evidence="1">LB-30</strain>
    </source>
</reference>
<organism evidence="1 2">
    <name type="scientific">Shiella aurantiaca</name>
    <dbReference type="NCBI Taxonomy" id="3058365"/>
    <lineage>
        <taxon>Bacteria</taxon>
        <taxon>Pseudomonadati</taxon>
        <taxon>Bacteroidota</taxon>
        <taxon>Cytophagia</taxon>
        <taxon>Cytophagales</taxon>
        <taxon>Shiellaceae</taxon>
        <taxon>Shiella</taxon>
    </lineage>
</organism>
<accession>A0ABT8F580</accession>
<dbReference type="InterPro" id="IPR029069">
    <property type="entry name" value="HotDog_dom_sf"/>
</dbReference>
<dbReference type="RefSeq" id="WP_320003655.1">
    <property type="nucleotide sequence ID" value="NZ_JAUHJS010000003.1"/>
</dbReference>
<gene>
    <name evidence="1" type="ORF">QWY31_06415</name>
</gene>
<dbReference type="EMBL" id="JAUHJS010000003">
    <property type="protein sequence ID" value="MDN4165126.1"/>
    <property type="molecule type" value="Genomic_DNA"/>
</dbReference>
<proteinExistence type="predicted"/>
<protein>
    <submittedName>
        <fullName evidence="1">Thioesterase family protein</fullName>
    </submittedName>
</protein>
<dbReference type="SUPFAM" id="SSF54637">
    <property type="entry name" value="Thioesterase/thiol ester dehydrase-isomerase"/>
    <property type="match status" value="1"/>
</dbReference>
<keyword evidence="2" id="KW-1185">Reference proteome</keyword>
<dbReference type="InterPro" id="IPR051490">
    <property type="entry name" value="THEM6_lcsJ_thioesterase"/>
</dbReference>
<dbReference type="CDD" id="cd00586">
    <property type="entry name" value="4HBT"/>
    <property type="match status" value="1"/>
</dbReference>
<dbReference type="PANTHER" id="PTHR12475">
    <property type="match status" value="1"/>
</dbReference>
<evidence type="ECO:0000313" key="2">
    <source>
        <dbReference type="Proteomes" id="UP001168552"/>
    </source>
</evidence>
<evidence type="ECO:0000313" key="1">
    <source>
        <dbReference type="EMBL" id="MDN4165126.1"/>
    </source>
</evidence>
<dbReference type="PANTHER" id="PTHR12475:SF4">
    <property type="entry name" value="PROTEIN THEM6"/>
    <property type="match status" value="1"/>
</dbReference>
<sequence>MNLLFRLIWTAIISRFRKTVPILGPCQTPFTVLPTDLDVLMHLNNGVYFSLMDLARVDLMIRTGLWKKLNKGGYYPVIALETIQFQRSLEPFQRFHIETTVLGWDAKAIYLQQRFVRKGKLHATAIVSSRFLQKKKGVVTPDEILHLFDPTLQSPTLPAWVEEWNKNMRDLREK</sequence>
<name>A0ABT8F580_9BACT</name>
<dbReference type="Gene3D" id="3.10.129.10">
    <property type="entry name" value="Hotdog Thioesterase"/>
    <property type="match status" value="1"/>
</dbReference>
<dbReference type="Pfam" id="PF13279">
    <property type="entry name" value="4HBT_2"/>
    <property type="match status" value="1"/>
</dbReference>
<dbReference type="Proteomes" id="UP001168552">
    <property type="component" value="Unassembled WGS sequence"/>
</dbReference>
<comment type="caution">
    <text evidence="1">The sequence shown here is derived from an EMBL/GenBank/DDBJ whole genome shotgun (WGS) entry which is preliminary data.</text>
</comment>